<feature type="region of interest" description="Disordered" evidence="1">
    <location>
        <begin position="230"/>
        <end position="254"/>
    </location>
</feature>
<evidence type="ECO:0000256" key="1">
    <source>
        <dbReference type="SAM" id="MobiDB-lite"/>
    </source>
</evidence>
<evidence type="ECO:0000313" key="3">
    <source>
        <dbReference type="RefSeq" id="XP_032810525.1"/>
    </source>
</evidence>
<feature type="compositionally biased region" description="Basic and acidic residues" evidence="1">
    <location>
        <begin position="412"/>
        <end position="421"/>
    </location>
</feature>
<feature type="compositionally biased region" description="Low complexity" evidence="1">
    <location>
        <begin position="425"/>
        <end position="440"/>
    </location>
</feature>
<dbReference type="InterPro" id="IPR027812">
    <property type="entry name" value="DUF4653"/>
</dbReference>
<proteinExistence type="predicted"/>
<keyword evidence="2" id="KW-1185">Reference proteome</keyword>
<dbReference type="RefSeq" id="XP_032810525.1">
    <property type="nucleotide sequence ID" value="XM_032954634.1"/>
</dbReference>
<dbReference type="PANTHER" id="PTHR35673:SF1">
    <property type="entry name" value="UPF0500 PROTEIN C1ORF216"/>
    <property type="match status" value="1"/>
</dbReference>
<dbReference type="CTD" id="608685"/>
<accession>A0AAJ7T513</accession>
<dbReference type="Pfam" id="PF15546">
    <property type="entry name" value="DUF4653"/>
    <property type="match status" value="1"/>
</dbReference>
<dbReference type="KEGG" id="pmrn:116942570"/>
<feature type="compositionally biased region" description="Basic and acidic residues" evidence="1">
    <location>
        <begin position="278"/>
        <end position="288"/>
    </location>
</feature>
<feature type="compositionally biased region" description="Polar residues" evidence="1">
    <location>
        <begin position="1"/>
        <end position="10"/>
    </location>
</feature>
<feature type="compositionally biased region" description="Basic and acidic residues" evidence="1">
    <location>
        <begin position="370"/>
        <end position="389"/>
    </location>
</feature>
<dbReference type="Proteomes" id="UP001318040">
    <property type="component" value="Chromosome 15"/>
</dbReference>
<gene>
    <name evidence="3" type="primary">C15H1orf216</name>
</gene>
<feature type="compositionally biased region" description="Pro residues" evidence="1">
    <location>
        <begin position="390"/>
        <end position="400"/>
    </location>
</feature>
<feature type="region of interest" description="Disordered" evidence="1">
    <location>
        <begin position="369"/>
        <end position="446"/>
    </location>
</feature>
<organism evidence="2 3">
    <name type="scientific">Petromyzon marinus</name>
    <name type="common">Sea lamprey</name>
    <dbReference type="NCBI Taxonomy" id="7757"/>
    <lineage>
        <taxon>Eukaryota</taxon>
        <taxon>Metazoa</taxon>
        <taxon>Chordata</taxon>
        <taxon>Craniata</taxon>
        <taxon>Vertebrata</taxon>
        <taxon>Cyclostomata</taxon>
        <taxon>Hyperoartia</taxon>
        <taxon>Petromyzontiformes</taxon>
        <taxon>Petromyzontidae</taxon>
        <taxon>Petromyzon</taxon>
    </lineage>
</organism>
<sequence length="526" mass="58565">MTAVVSSNDSDANDLKAPGHVSTQDDDREEQDSNCNYNYVPSSQCDANSNNQNIYVGLANYHNVKANINKEKHMAQYSKISSENVSRGQSTQNVGKILDLTNARCFVPDNGFGDIDNSDDDDDANDNIKRGTTLRGIGPQLKSLRGCQTAFAEVLNSELNHSFDAKLKETNKYDVDKMKHIPKGHSQASSCKLQPGGNTLILDSVESRGSLEIPRSKEKNSVTRDFLKDSKKVNVDSENEEGRNEMDKETSTQASICLDSKDLYTTRGEDSQTCFENTDSKTDCKNLHGQDPSSEFVGASEGKYSTYNDGQSEHSSQDLNSVNIKEHEHNDSADNDKNLTKLNDVNSLKNVFHCKNDISNAKAESCAYVERPHDNFGQISDRKSEDPRRSPPPPPPPPPRTGGFPHTAASRDGGEGGDRSRVFPSRSRSGARATARESSAPCRDPEALRRARDACAEHRQLREESRARMRAHLIMYRRLMLLRLIRALRLKTLEQQSRLQCCYDVILDTRKEVLKTGVIDQCQTSV</sequence>
<evidence type="ECO:0000313" key="2">
    <source>
        <dbReference type="Proteomes" id="UP001318040"/>
    </source>
</evidence>
<name>A0AAJ7T513_PETMA</name>
<dbReference type="AlphaFoldDB" id="A0AAJ7T513"/>
<feature type="region of interest" description="Disordered" evidence="1">
    <location>
        <begin position="271"/>
        <end position="320"/>
    </location>
</feature>
<feature type="region of interest" description="Disordered" evidence="1">
    <location>
        <begin position="1"/>
        <end position="35"/>
    </location>
</feature>
<feature type="compositionally biased region" description="Basic and acidic residues" evidence="1">
    <location>
        <begin position="230"/>
        <end position="250"/>
    </location>
</feature>
<protein>
    <submittedName>
        <fullName evidence="3">UPF0500 protein C1orf216 homolog isoform X1</fullName>
    </submittedName>
</protein>
<dbReference type="PANTHER" id="PTHR35673">
    <property type="entry name" value="UPF0500 PROTEIN C1ORF216"/>
    <property type="match status" value="1"/>
</dbReference>
<reference evidence="3" key="1">
    <citation type="submission" date="2025-08" db="UniProtKB">
        <authorList>
            <consortium name="RefSeq"/>
        </authorList>
    </citation>
    <scope>IDENTIFICATION</scope>
    <source>
        <tissue evidence="3">Sperm</tissue>
    </source>
</reference>